<evidence type="ECO:0000256" key="1">
    <source>
        <dbReference type="ARBA" id="ARBA00022801"/>
    </source>
</evidence>
<dbReference type="GO" id="GO:0005829">
    <property type="term" value="C:cytosol"/>
    <property type="evidence" value="ECO:0007669"/>
    <property type="project" value="TreeGrafter"/>
</dbReference>
<sequence>MNTNILIDTDAGMDDIVAILMLMAKLSNRIIGISTVFGLVNPDTGARNLLKILDYVSIKKEICVGSLRALSRISWNDSFPAQDCINSTQLTFLRSALSVSSMTVPTTIPIEKWYGQKVLNSSRRTTIFCLGPLTNIAKVINKYGMAFEKKIAQLIIMGGAVQTKGNVGPDFVSEYNFFLDPKAASIVCSSSIPIKLVSLDGCRQLAFDKTQSLKIPDNPYGIIIKKIIKNNQNDFQYFYDPLAASVIINPSIASFTKRQSCTVIQKGKNRGKIVQADNPIKNIRVINKVNTMLFYSLLNSIMKRELLKF</sequence>
<dbReference type="GO" id="GO:0008477">
    <property type="term" value="F:purine nucleosidase activity"/>
    <property type="evidence" value="ECO:0007669"/>
    <property type="project" value="TreeGrafter"/>
</dbReference>
<dbReference type="InterPro" id="IPR023186">
    <property type="entry name" value="IUNH"/>
</dbReference>
<comment type="caution">
    <text evidence="4">The sequence shown here is derived from an EMBL/GenBank/DDBJ whole genome shotgun (WGS) entry which is preliminary data.</text>
</comment>
<keyword evidence="1 4" id="KW-0378">Hydrolase</keyword>
<evidence type="ECO:0000313" key="4">
    <source>
        <dbReference type="EMBL" id="KKT59287.1"/>
    </source>
</evidence>
<dbReference type="PANTHER" id="PTHR12304">
    <property type="entry name" value="INOSINE-URIDINE PREFERRING NUCLEOSIDE HYDROLASE"/>
    <property type="match status" value="1"/>
</dbReference>
<evidence type="ECO:0000256" key="2">
    <source>
        <dbReference type="ARBA" id="ARBA00023295"/>
    </source>
</evidence>
<dbReference type="Gene3D" id="3.90.245.10">
    <property type="entry name" value="Ribonucleoside hydrolase-like"/>
    <property type="match status" value="1"/>
</dbReference>
<reference evidence="4 5" key="1">
    <citation type="journal article" date="2015" name="Nature">
        <title>rRNA introns, odd ribosomes, and small enigmatic genomes across a large radiation of phyla.</title>
        <authorList>
            <person name="Brown C.T."/>
            <person name="Hug L.A."/>
            <person name="Thomas B.C."/>
            <person name="Sharon I."/>
            <person name="Castelle C.J."/>
            <person name="Singh A."/>
            <person name="Wilkins M.J."/>
            <person name="Williams K.H."/>
            <person name="Banfield J.F."/>
        </authorList>
    </citation>
    <scope>NUCLEOTIDE SEQUENCE [LARGE SCALE GENOMIC DNA]</scope>
</reference>
<feature type="domain" description="Inosine/uridine-preferring nucleoside hydrolase" evidence="3">
    <location>
        <begin position="5"/>
        <end position="295"/>
    </location>
</feature>
<dbReference type="GO" id="GO:0006152">
    <property type="term" value="P:purine nucleoside catabolic process"/>
    <property type="evidence" value="ECO:0007669"/>
    <property type="project" value="TreeGrafter"/>
</dbReference>
<dbReference type="EMBL" id="LCIQ01000043">
    <property type="protein sequence ID" value="KKT59287.1"/>
    <property type="molecule type" value="Genomic_DNA"/>
</dbReference>
<proteinExistence type="predicted"/>
<dbReference type="SUPFAM" id="SSF53590">
    <property type="entry name" value="Nucleoside hydrolase"/>
    <property type="match status" value="1"/>
</dbReference>
<evidence type="ECO:0000313" key="5">
    <source>
        <dbReference type="Proteomes" id="UP000034521"/>
    </source>
</evidence>
<dbReference type="AlphaFoldDB" id="A0A0G1KSG6"/>
<dbReference type="Proteomes" id="UP000034521">
    <property type="component" value="Unassembled WGS sequence"/>
</dbReference>
<protein>
    <submittedName>
        <fullName evidence="4">Inosine/uridine-preferring nucleoside hydrolase</fullName>
    </submittedName>
</protein>
<name>A0A0G1KSG6_9BACT</name>
<accession>A0A0G1KSG6</accession>
<evidence type="ECO:0000259" key="3">
    <source>
        <dbReference type="Pfam" id="PF01156"/>
    </source>
</evidence>
<dbReference type="InterPro" id="IPR001910">
    <property type="entry name" value="Inosine/uridine_hydrolase_dom"/>
</dbReference>
<dbReference type="InterPro" id="IPR036452">
    <property type="entry name" value="Ribo_hydro-like"/>
</dbReference>
<gene>
    <name evidence="4" type="ORF">UW52_C0043G0003</name>
</gene>
<dbReference type="Pfam" id="PF01156">
    <property type="entry name" value="IU_nuc_hydro"/>
    <property type="match status" value="1"/>
</dbReference>
<keyword evidence="2" id="KW-0326">Glycosidase</keyword>
<dbReference type="PANTHER" id="PTHR12304:SF4">
    <property type="entry name" value="URIDINE NUCLEOSIDASE"/>
    <property type="match status" value="1"/>
</dbReference>
<organism evidence="4 5">
    <name type="scientific">Candidatus Gottesmanbacteria bacterium GW2011_GWA1_44_24b</name>
    <dbReference type="NCBI Taxonomy" id="1618437"/>
    <lineage>
        <taxon>Bacteria</taxon>
        <taxon>Candidatus Gottesmaniibacteriota</taxon>
    </lineage>
</organism>